<dbReference type="InterPro" id="IPR000477">
    <property type="entry name" value="RT_dom"/>
</dbReference>
<reference evidence="2 3" key="1">
    <citation type="journal article" date="2023" name="J. Hered.">
        <title>Chromosome-level genome of the wood stork (Mycteria americana) provides insight into avian chromosome evolution.</title>
        <authorList>
            <person name="Flamio R. Jr."/>
            <person name="Ramstad K.M."/>
        </authorList>
    </citation>
    <scope>NUCLEOTIDE SEQUENCE [LARGE SCALE GENOMIC DNA]</scope>
    <source>
        <strain evidence="2">JAX WOST 10</strain>
    </source>
</reference>
<comment type="caution">
    <text evidence="2">The sequence shown here is derived from an EMBL/GenBank/DDBJ whole genome shotgun (WGS) entry which is preliminary data.</text>
</comment>
<gene>
    <name evidence="2" type="ORF">QYF61_011741</name>
</gene>
<dbReference type="PRINTS" id="PR01345">
    <property type="entry name" value="CERVTRCPTASE"/>
</dbReference>
<name>A0AAN7NNC0_MYCAM</name>
<proteinExistence type="predicted"/>
<feature type="domain" description="Reverse transcriptase" evidence="1">
    <location>
        <begin position="164"/>
        <end position="299"/>
    </location>
</feature>
<evidence type="ECO:0000259" key="1">
    <source>
        <dbReference type="Pfam" id="PF00078"/>
    </source>
</evidence>
<evidence type="ECO:0000313" key="2">
    <source>
        <dbReference type="EMBL" id="KAK4830563.1"/>
    </source>
</evidence>
<dbReference type="Pfam" id="PF00078">
    <property type="entry name" value="RVT_1"/>
    <property type="match status" value="1"/>
</dbReference>
<protein>
    <recommendedName>
        <fullName evidence="1">Reverse transcriptase domain-containing protein</fullName>
    </recommendedName>
</protein>
<sequence>MRFNKAKCQVLHLDHNNPMQRYRLGEEWLESCPAKKDLGMLVSSRLNMSWQCAQGAKKAKGILACIRNSVASRTREVIVPLYSALVRPHLKYCVQFWAPHYKRDMEVLEHVHRRAMKLVKGLEHKSDEEQLRELGLFSLEKQRLRGDLIALYNYLKGGCSEGNKDDPGNYRPVSLTSVSSENMEQILLGDVSKHTEDRKVIRDSQHAFTKGKSCLTNPVAFYNGVTASTDNGKATDIIYLDFYKAFYMVPHNICATKLERYGFVGWTVRWIRKWLDGNFQRVAVNSSMMKGIAAKEGIPCRGTFDKVEEWAYVNLMQFNKVKCKVLHVDWGNPQYQYTLVNEVIESRHSEKDLGILVDEKLDMRWQCVLAAQKPNCILGCIKRNVARRLREVFLPFYSVFMRPQLEYCVQL</sequence>
<dbReference type="AlphaFoldDB" id="A0AAN7NNC0"/>
<keyword evidence="3" id="KW-1185">Reference proteome</keyword>
<accession>A0AAN7NNC0</accession>
<evidence type="ECO:0000313" key="3">
    <source>
        <dbReference type="Proteomes" id="UP001333110"/>
    </source>
</evidence>
<organism evidence="2 3">
    <name type="scientific">Mycteria americana</name>
    <name type="common">Wood stork</name>
    <dbReference type="NCBI Taxonomy" id="33587"/>
    <lineage>
        <taxon>Eukaryota</taxon>
        <taxon>Metazoa</taxon>
        <taxon>Chordata</taxon>
        <taxon>Craniata</taxon>
        <taxon>Vertebrata</taxon>
        <taxon>Euteleostomi</taxon>
        <taxon>Archelosauria</taxon>
        <taxon>Archosauria</taxon>
        <taxon>Dinosauria</taxon>
        <taxon>Saurischia</taxon>
        <taxon>Theropoda</taxon>
        <taxon>Coelurosauria</taxon>
        <taxon>Aves</taxon>
        <taxon>Neognathae</taxon>
        <taxon>Neoaves</taxon>
        <taxon>Aequornithes</taxon>
        <taxon>Ciconiiformes</taxon>
        <taxon>Ciconiidae</taxon>
        <taxon>Mycteria</taxon>
    </lineage>
</organism>
<dbReference type="EMBL" id="JAUNZN010000001">
    <property type="protein sequence ID" value="KAK4830563.1"/>
    <property type="molecule type" value="Genomic_DNA"/>
</dbReference>
<dbReference type="Proteomes" id="UP001333110">
    <property type="component" value="Unassembled WGS sequence"/>
</dbReference>
<dbReference type="PANTHER" id="PTHR33332">
    <property type="entry name" value="REVERSE TRANSCRIPTASE DOMAIN-CONTAINING PROTEIN"/>
    <property type="match status" value="1"/>
</dbReference>